<dbReference type="SUPFAM" id="SSF46785">
    <property type="entry name" value="Winged helix' DNA-binding domain"/>
    <property type="match status" value="1"/>
</dbReference>
<dbReference type="EMBL" id="MZGX01000035">
    <property type="protein sequence ID" value="OPX42075.1"/>
    <property type="molecule type" value="Genomic_DNA"/>
</dbReference>
<name>A0A1V4SF37_RUMHU</name>
<dbReference type="AlphaFoldDB" id="A0A1V4SF37"/>
<feature type="domain" description="HTH crp-type" evidence="1">
    <location>
        <begin position="25"/>
        <end position="76"/>
    </location>
</feature>
<dbReference type="STRING" id="48256.CLHUN_40740"/>
<dbReference type="InterPro" id="IPR036390">
    <property type="entry name" value="WH_DNA-bd_sf"/>
</dbReference>
<dbReference type="Pfam" id="PF13412">
    <property type="entry name" value="HTH_24"/>
    <property type="match status" value="1"/>
</dbReference>
<dbReference type="GO" id="GO:0003677">
    <property type="term" value="F:DNA binding"/>
    <property type="evidence" value="ECO:0007669"/>
    <property type="project" value="InterPro"/>
</dbReference>
<dbReference type="InterPro" id="IPR036388">
    <property type="entry name" value="WH-like_DNA-bd_sf"/>
</dbReference>
<dbReference type="RefSeq" id="WP_080066528.1">
    <property type="nucleotide sequence ID" value="NZ_MZGX01000035.1"/>
</dbReference>
<evidence type="ECO:0000313" key="2">
    <source>
        <dbReference type="EMBL" id="OPX42075.1"/>
    </source>
</evidence>
<sequence>MDIGYFTNDRYKVLSCMDERQIEVSGLVYALLSQRQIADITGIAFGTVNTIIKDLKNNGYIEYSGKATRGKYSLSDKAKLAISEMEKERKSLLMQFVLQSITFMR</sequence>
<dbReference type="SMART" id="SM00419">
    <property type="entry name" value="HTH_CRP"/>
    <property type="match status" value="1"/>
</dbReference>
<accession>A0A1V4SF37</accession>
<dbReference type="Gene3D" id="1.10.10.10">
    <property type="entry name" value="Winged helix-like DNA-binding domain superfamily/Winged helix DNA-binding domain"/>
    <property type="match status" value="1"/>
</dbReference>
<organism evidence="2 3">
    <name type="scientific">Ruminiclostridium hungatei</name>
    <name type="common">Clostridium hungatei</name>
    <dbReference type="NCBI Taxonomy" id="48256"/>
    <lineage>
        <taxon>Bacteria</taxon>
        <taxon>Bacillati</taxon>
        <taxon>Bacillota</taxon>
        <taxon>Clostridia</taxon>
        <taxon>Eubacteriales</taxon>
        <taxon>Oscillospiraceae</taxon>
        <taxon>Ruminiclostridium</taxon>
    </lineage>
</organism>
<dbReference type="OrthoDB" id="2057135at2"/>
<proteinExistence type="predicted"/>
<dbReference type="GO" id="GO:0006355">
    <property type="term" value="P:regulation of DNA-templated transcription"/>
    <property type="evidence" value="ECO:0007669"/>
    <property type="project" value="InterPro"/>
</dbReference>
<reference evidence="2 3" key="1">
    <citation type="submission" date="2017-03" db="EMBL/GenBank/DDBJ databases">
        <title>Genome sequence of Clostridium hungatei DSM 14427.</title>
        <authorList>
            <person name="Poehlein A."/>
            <person name="Daniel R."/>
        </authorList>
    </citation>
    <scope>NUCLEOTIDE SEQUENCE [LARGE SCALE GENOMIC DNA]</scope>
    <source>
        <strain evidence="2 3">DSM 14427</strain>
    </source>
</reference>
<dbReference type="Proteomes" id="UP000191554">
    <property type="component" value="Unassembled WGS sequence"/>
</dbReference>
<evidence type="ECO:0000313" key="3">
    <source>
        <dbReference type="Proteomes" id="UP000191554"/>
    </source>
</evidence>
<keyword evidence="3" id="KW-1185">Reference proteome</keyword>
<protein>
    <recommendedName>
        <fullName evidence="1">HTH crp-type domain-containing protein</fullName>
    </recommendedName>
</protein>
<comment type="caution">
    <text evidence="2">The sequence shown here is derived from an EMBL/GenBank/DDBJ whole genome shotgun (WGS) entry which is preliminary data.</text>
</comment>
<gene>
    <name evidence="2" type="ORF">CLHUN_40740</name>
</gene>
<dbReference type="InterPro" id="IPR012318">
    <property type="entry name" value="HTH_CRP"/>
</dbReference>
<evidence type="ECO:0000259" key="1">
    <source>
        <dbReference type="SMART" id="SM00419"/>
    </source>
</evidence>
<dbReference type="CDD" id="cd00090">
    <property type="entry name" value="HTH_ARSR"/>
    <property type="match status" value="1"/>
</dbReference>
<dbReference type="InterPro" id="IPR011991">
    <property type="entry name" value="ArsR-like_HTH"/>
</dbReference>